<name>A0A812WVD5_9DINO</name>
<evidence type="ECO:0000313" key="2">
    <source>
        <dbReference type="Proteomes" id="UP000601435"/>
    </source>
</evidence>
<dbReference type="EMBL" id="CAJNJA010034383">
    <property type="protein sequence ID" value="CAE7691925.1"/>
    <property type="molecule type" value="Genomic_DNA"/>
</dbReference>
<proteinExistence type="predicted"/>
<dbReference type="AlphaFoldDB" id="A0A812WVD5"/>
<sequence length="1235" mass="138773">MSATMTQYMQTDFDMGSIPGRLHDMDTSEGSILQEGALAIHRLRLLDISRREEVMFLELIECSGRHVRAHNGQCLFYSEHGHWNVHKGVIPEGTLARCKKFLLQLEGLYALFGHNVLRDNDGILEAARELLERHSNRPDILFAACEEAAICRLPVKNKAGSRGEEDDKEERANGSMHWTLAMANTIGKLYVKLKPANNIYVYLPHRMLDPVADEVRERLDLFWRTTYWGNLEAFEVFMASLTLALRGENVDRAFWGIGSGGVGQSLQTAHIEAILGEYHTCLDMNIYFVDEEMRKQAANLVGKIAVTGQESVQGSRRPHSRQAGIGCNAWDFPTGSHLKGFLKGRACLFGDTAFLWNYARSRTAFQCRDVLEKYVVRGGDGGLTLATVRRSCGLTPDETATADPVQETLESLMSKEPPGETGRSNQDVSQAQAMIAAHRDEEKQAVQQIRQWLCEERKDWFTLNQLKTAKSKFVFNFNKQEVQNVIENMVKQGKMISAPITLPKVGQTTIFLPTYSCEKALGDVVPLKHDQNLVFTEEYNVERVCSRLVANGASHDKFEELNKQGVTFLKALSNESRLLRWLACSQMQAEYGQLRRHSKNNWPEASIFAAWWNPAEDHILQVMLEEVQQHGFDGHISCHFDGLLLSTSMVKSIETATGKNMILVLQEAVQRNTHFEVAIKNKRLPSFDVWLSNKLRESDVDADLGTYCELLTATPNSIPAAITFVGADLKQVVSRLRKESPSNAKADTHRVRQYSDWHGCGDWGSVSGPTACVVVTDDNILVMRAGKVYEGTMAQLMHLLESYHGTKQTFCFDIASEDPDLDDVEIGFLDLLAGSSSASSIKKRPASIRQHQDPQNDDEVDIGAELRRLLCDEVTAAVRATQAQAGNLFPPTVCPCCPWRQFERRRCLVEHLQHQHTEAKRFCPAGAKQLRVVVALYDHDRLHDRTPQPTFLARASELLRKTVKGNMPRNRSFIDKSLRCVFHSDGPEFVNIRSITEATGLRRVGSLFYDRGFADAFLNAAAAHHASLHKIQAYFLEKCRRDDGKLASVIPRGNNGFWMNVLEDLMMYISLDATFKINLKIIGLACGIRCSLCGAVPDLERSSAKSAEFIAGCHAYVMVYDQNMNNRRTAGSKWLAVIMNKFRKRHSSRTQASFGEFYNGGTLGSAPQDVRSMRDCLLEPDMSENAARTLLETLDPDTPWLTEVDFLQALVAHFSVFREELRKVTFTGVRCIGLS</sequence>
<protein>
    <submittedName>
        <fullName evidence="1">Uncharacterized protein</fullName>
    </submittedName>
</protein>
<dbReference type="Proteomes" id="UP000601435">
    <property type="component" value="Unassembled WGS sequence"/>
</dbReference>
<evidence type="ECO:0000313" key="1">
    <source>
        <dbReference type="EMBL" id="CAE7691925.1"/>
    </source>
</evidence>
<keyword evidence="2" id="KW-1185">Reference proteome</keyword>
<gene>
    <name evidence="1" type="ORF">SNEC2469_LOCUS19927</name>
</gene>
<reference evidence="1" key="1">
    <citation type="submission" date="2021-02" db="EMBL/GenBank/DDBJ databases">
        <authorList>
            <person name="Dougan E. K."/>
            <person name="Rhodes N."/>
            <person name="Thang M."/>
            <person name="Chan C."/>
        </authorList>
    </citation>
    <scope>NUCLEOTIDE SEQUENCE</scope>
</reference>
<comment type="caution">
    <text evidence="1">The sequence shown here is derived from an EMBL/GenBank/DDBJ whole genome shotgun (WGS) entry which is preliminary data.</text>
</comment>
<accession>A0A812WVD5</accession>
<organism evidence="1 2">
    <name type="scientific">Symbiodinium necroappetens</name>
    <dbReference type="NCBI Taxonomy" id="1628268"/>
    <lineage>
        <taxon>Eukaryota</taxon>
        <taxon>Sar</taxon>
        <taxon>Alveolata</taxon>
        <taxon>Dinophyceae</taxon>
        <taxon>Suessiales</taxon>
        <taxon>Symbiodiniaceae</taxon>
        <taxon>Symbiodinium</taxon>
    </lineage>
</organism>